<evidence type="ECO:0000256" key="3">
    <source>
        <dbReference type="ARBA" id="ARBA00023015"/>
    </source>
</evidence>
<dbReference type="GO" id="GO:0003677">
    <property type="term" value="F:DNA binding"/>
    <property type="evidence" value="ECO:0007669"/>
    <property type="project" value="UniProtKB-KW"/>
</dbReference>
<dbReference type="AlphaFoldDB" id="A0A8J3IBW4"/>
<evidence type="ECO:0000256" key="5">
    <source>
        <dbReference type="ARBA" id="ARBA00023163"/>
    </source>
</evidence>
<dbReference type="SUPFAM" id="SSF100950">
    <property type="entry name" value="NagB/RpiA/CoA transferase-like"/>
    <property type="match status" value="1"/>
</dbReference>
<evidence type="ECO:0000313" key="8">
    <source>
        <dbReference type="EMBL" id="GHO49822.1"/>
    </source>
</evidence>
<dbReference type="PANTHER" id="PTHR30363">
    <property type="entry name" value="HTH-TYPE TRANSCRIPTIONAL REGULATOR SRLR-RELATED"/>
    <property type="match status" value="1"/>
</dbReference>
<keyword evidence="4" id="KW-0238">DNA-binding</keyword>
<sequence length="253" mass="27373">MLTAERRQYILQVLSQEGKVVAKRVSEELGISEDTIRRDLRELAAEGALERVHGGALPRPPVYGSFTLRQTQALARKATIARAAIPFVRNGHVLLLDGGTTNVQVAQHLPQDLHATVVTNNPHVAVALEAHHPYIDIVLLGGNILKEAMATLGTAALETIRMMRVDIYFLGVGSLHPSVGISTNHLEEAYLKRAMIASASEVIALTAPEKLNTASPYIVGQLSELSAIITEQSVPDDVLEPYRALDITVIKAS</sequence>
<dbReference type="PRINTS" id="PR00037">
    <property type="entry name" value="HTHLACR"/>
</dbReference>
<dbReference type="RefSeq" id="WP_220198913.1">
    <property type="nucleotide sequence ID" value="NZ_BNJF01000006.1"/>
</dbReference>
<dbReference type="InterPro" id="IPR014036">
    <property type="entry name" value="DeoR-like_C"/>
</dbReference>
<gene>
    <name evidence="8" type="ORF">KSX_79850</name>
</gene>
<evidence type="ECO:0000313" key="9">
    <source>
        <dbReference type="Proteomes" id="UP000612362"/>
    </source>
</evidence>
<keyword evidence="2" id="KW-0678">Repressor</keyword>
<keyword evidence="3" id="KW-0805">Transcription regulation</keyword>
<dbReference type="SUPFAM" id="SSF46785">
    <property type="entry name" value="Winged helix' DNA-binding domain"/>
    <property type="match status" value="1"/>
</dbReference>
<evidence type="ECO:0000256" key="4">
    <source>
        <dbReference type="ARBA" id="ARBA00023125"/>
    </source>
</evidence>
<feature type="domain" description="HTH deoR-type" evidence="7">
    <location>
        <begin position="3"/>
        <end position="58"/>
    </location>
</feature>
<comment type="function">
    <text evidence="6">Repressor of the lactose catabolism operon. Galactose-6-phosphate is the inducer.</text>
</comment>
<dbReference type="EMBL" id="BNJF01000006">
    <property type="protein sequence ID" value="GHO49822.1"/>
    <property type="molecule type" value="Genomic_DNA"/>
</dbReference>
<dbReference type="Pfam" id="PF08220">
    <property type="entry name" value="HTH_DeoR"/>
    <property type="match status" value="1"/>
</dbReference>
<accession>A0A8J3IBW4</accession>
<protein>
    <recommendedName>
        <fullName evidence="1">Lactose phosphotransferase system repressor</fullName>
    </recommendedName>
</protein>
<comment type="caution">
    <text evidence="8">The sequence shown here is derived from an EMBL/GenBank/DDBJ whole genome shotgun (WGS) entry which is preliminary data.</text>
</comment>
<proteinExistence type="predicted"/>
<dbReference type="InterPro" id="IPR036390">
    <property type="entry name" value="WH_DNA-bd_sf"/>
</dbReference>
<dbReference type="SMART" id="SM00420">
    <property type="entry name" value="HTH_DEOR"/>
    <property type="match status" value="1"/>
</dbReference>
<dbReference type="InterPro" id="IPR018356">
    <property type="entry name" value="Tscrpt_reg_HTH_DeoR_CS"/>
</dbReference>
<dbReference type="PANTHER" id="PTHR30363:SF4">
    <property type="entry name" value="GLYCEROL-3-PHOSPHATE REGULON REPRESSOR"/>
    <property type="match status" value="1"/>
</dbReference>
<keyword evidence="5" id="KW-0804">Transcription</keyword>
<keyword evidence="9" id="KW-1185">Reference proteome</keyword>
<evidence type="ECO:0000256" key="1">
    <source>
        <dbReference type="ARBA" id="ARBA00021390"/>
    </source>
</evidence>
<dbReference type="InterPro" id="IPR050313">
    <property type="entry name" value="Carb_Metab_HTH_regulators"/>
</dbReference>
<organism evidence="8 9">
    <name type="scientific">Ktedonospora formicarum</name>
    <dbReference type="NCBI Taxonomy" id="2778364"/>
    <lineage>
        <taxon>Bacteria</taxon>
        <taxon>Bacillati</taxon>
        <taxon>Chloroflexota</taxon>
        <taxon>Ktedonobacteria</taxon>
        <taxon>Ktedonobacterales</taxon>
        <taxon>Ktedonobacteraceae</taxon>
        <taxon>Ktedonospora</taxon>
    </lineage>
</organism>
<evidence type="ECO:0000256" key="6">
    <source>
        <dbReference type="ARBA" id="ARBA00024937"/>
    </source>
</evidence>
<dbReference type="GO" id="GO:0003700">
    <property type="term" value="F:DNA-binding transcription factor activity"/>
    <property type="evidence" value="ECO:0007669"/>
    <property type="project" value="InterPro"/>
</dbReference>
<dbReference type="Gene3D" id="1.10.10.10">
    <property type="entry name" value="Winged helix-like DNA-binding domain superfamily/Winged helix DNA-binding domain"/>
    <property type="match status" value="1"/>
</dbReference>
<dbReference type="Pfam" id="PF00455">
    <property type="entry name" value="DeoRC"/>
    <property type="match status" value="1"/>
</dbReference>
<dbReference type="PROSITE" id="PS51000">
    <property type="entry name" value="HTH_DEOR_2"/>
    <property type="match status" value="1"/>
</dbReference>
<dbReference type="Proteomes" id="UP000612362">
    <property type="component" value="Unassembled WGS sequence"/>
</dbReference>
<name>A0A8J3IBW4_9CHLR</name>
<dbReference type="InterPro" id="IPR036388">
    <property type="entry name" value="WH-like_DNA-bd_sf"/>
</dbReference>
<dbReference type="InterPro" id="IPR037171">
    <property type="entry name" value="NagB/RpiA_transferase-like"/>
</dbReference>
<evidence type="ECO:0000256" key="2">
    <source>
        <dbReference type="ARBA" id="ARBA00022491"/>
    </source>
</evidence>
<dbReference type="Gene3D" id="3.40.50.1360">
    <property type="match status" value="1"/>
</dbReference>
<dbReference type="InterPro" id="IPR001034">
    <property type="entry name" value="DeoR_HTH"/>
</dbReference>
<dbReference type="SMART" id="SM01134">
    <property type="entry name" value="DeoRC"/>
    <property type="match status" value="1"/>
</dbReference>
<evidence type="ECO:0000259" key="7">
    <source>
        <dbReference type="PROSITE" id="PS51000"/>
    </source>
</evidence>
<reference evidence="8" key="1">
    <citation type="submission" date="2020-10" db="EMBL/GenBank/DDBJ databases">
        <title>Taxonomic study of unclassified bacteria belonging to the class Ktedonobacteria.</title>
        <authorList>
            <person name="Yabe S."/>
            <person name="Wang C.M."/>
            <person name="Zheng Y."/>
            <person name="Sakai Y."/>
            <person name="Cavaletti L."/>
            <person name="Monciardini P."/>
            <person name="Donadio S."/>
        </authorList>
    </citation>
    <scope>NUCLEOTIDE SEQUENCE</scope>
    <source>
        <strain evidence="8">SOSP1-1</strain>
    </source>
</reference>
<dbReference type="PROSITE" id="PS00894">
    <property type="entry name" value="HTH_DEOR_1"/>
    <property type="match status" value="1"/>
</dbReference>